<proteinExistence type="predicted"/>
<protein>
    <submittedName>
        <fullName evidence="1">Pedicted protein</fullName>
    </submittedName>
</protein>
<reference evidence="1 2" key="1">
    <citation type="journal article" date="2008" name="Genome Biol.">
        <title>Encapsulated in silica: genome, proteome and physiology of the thermophilic bacterium Anoxybacillus flavithermus WK1.</title>
        <authorList>
            <person name="Saw J.H."/>
            <person name="Mountain B.W."/>
            <person name="Feng L."/>
            <person name="Omelchenko M.V."/>
            <person name="Hou S."/>
            <person name="Saito J.A."/>
            <person name="Stott M.B."/>
            <person name="Li D."/>
            <person name="Zhao G."/>
            <person name="Wu J."/>
            <person name="Galperin M.Y."/>
            <person name="Koonin E.V."/>
            <person name="Makarova K.S."/>
            <person name="Wolf Y.I."/>
            <person name="Rigden D.J."/>
            <person name="Dunfield P.F."/>
            <person name="Wang L."/>
            <person name="Alam M."/>
        </authorList>
    </citation>
    <scope>NUCLEOTIDE SEQUENCE [LARGE SCALE GENOMIC DNA]</scope>
    <source>
        <strain evidence="2">DSM 21510 / WK1</strain>
    </source>
</reference>
<accession>B7GL13</accession>
<dbReference type="STRING" id="491915.Aflv_2597"/>
<dbReference type="KEGG" id="afl:Aflv_2597"/>
<dbReference type="AlphaFoldDB" id="B7GL13"/>
<name>B7GL13_ANOFW</name>
<organism evidence="1 2">
    <name type="scientific">Anoxybacillus flavithermus (strain DSM 21510 / WK1)</name>
    <dbReference type="NCBI Taxonomy" id="491915"/>
    <lineage>
        <taxon>Bacteria</taxon>
        <taxon>Bacillati</taxon>
        <taxon>Bacillota</taxon>
        <taxon>Bacilli</taxon>
        <taxon>Bacillales</taxon>
        <taxon>Anoxybacillaceae</taxon>
        <taxon>Anoxybacillus</taxon>
    </lineage>
</organism>
<dbReference type="eggNOG" id="COG0675">
    <property type="taxonomic scope" value="Bacteria"/>
</dbReference>
<evidence type="ECO:0000313" key="1">
    <source>
        <dbReference type="EMBL" id="ACJ34950.1"/>
    </source>
</evidence>
<evidence type="ECO:0000313" key="2">
    <source>
        <dbReference type="Proteomes" id="UP000000742"/>
    </source>
</evidence>
<sequence length="81" mass="9756">MGEEWLFFLFFVRKTVNSLIYRIIVYILKKEVKRMELVVTAKIRLLPTETQHLQLVETMQAMKQALNFASKVAYEQQYEIR</sequence>
<dbReference type="HOGENOM" id="CLU_2566391_0_0_9"/>
<gene>
    <name evidence="1" type="ordered locus">Aflv_2597</name>
</gene>
<dbReference type="Proteomes" id="UP000000742">
    <property type="component" value="Chromosome"/>
</dbReference>
<dbReference type="EMBL" id="CP000922">
    <property type="protein sequence ID" value="ACJ34950.1"/>
    <property type="molecule type" value="Genomic_DNA"/>
</dbReference>